<sequence length="562" mass="64014">MDYKKNVTSCLVSLLGEHLSEQQINELLETPKHPSYGDVAFPCFTLAKLFRKPPAAIATELAENLRHPLFDKVEAKGAYVNVFLNKSAISKQIIETIVKQQRHYGDLSLGQGKTIVLDFSSPNIAKPFSMGHLRSTVIGNAIANIAEKCGYRTVRINHLGDWGTQFGKLIAAYKHWGDENKINENPIQELFRLYVKFHEEAETNEQLEQEGRAWFKKLEDGDEEAYRLWKWFRDESLRDFNRIYELLGISFDSYNGEAFYNDKMDRVIQLLEEQGLLSESDGALVVRLDEYELPPCLIKKSDGATLYATRDLAAALYRYETYAFSRALYVVGHEQRLHFQQVFSVLKKLGFAWANAMTHVPFGLMLKDGRKMSTRKGRVILLEDVLKDAIALAKKNIAEKNPNVKNEDEVARQVGVGAVIFYDLKHERTNNIEFSLEDMLKFEGETGPYVQYTHARACSILRNAPSPVTDHIQGLTDEGSWEIVKLLAAFPNIIQNAYEYLDPSLIAKYLIDVSQAFNSYYAHTKVLTEDEQLHSRLALVYATTVVLKEGLRLLGIHAPEEM</sequence>
<accession>A0A150KYH8</accession>
<comment type="catalytic activity">
    <reaction evidence="10 11">
        <text>tRNA(Arg) + L-arginine + ATP = L-arginyl-tRNA(Arg) + AMP + diphosphate</text>
        <dbReference type="Rhea" id="RHEA:20301"/>
        <dbReference type="Rhea" id="RHEA-COMP:9658"/>
        <dbReference type="Rhea" id="RHEA-COMP:9673"/>
        <dbReference type="ChEBI" id="CHEBI:30616"/>
        <dbReference type="ChEBI" id="CHEBI:32682"/>
        <dbReference type="ChEBI" id="CHEBI:33019"/>
        <dbReference type="ChEBI" id="CHEBI:78442"/>
        <dbReference type="ChEBI" id="CHEBI:78513"/>
        <dbReference type="ChEBI" id="CHEBI:456215"/>
        <dbReference type="EC" id="6.1.1.19"/>
    </reaction>
</comment>
<dbReference type="GO" id="GO:0005524">
    <property type="term" value="F:ATP binding"/>
    <property type="evidence" value="ECO:0007669"/>
    <property type="project" value="UniProtKB-UniRule"/>
</dbReference>
<dbReference type="SMART" id="SM01016">
    <property type="entry name" value="Arg_tRNA_synt_N"/>
    <property type="match status" value="1"/>
</dbReference>
<dbReference type="InterPro" id="IPR008909">
    <property type="entry name" value="DALR_anticod-bd"/>
</dbReference>
<keyword evidence="6 11" id="KW-0547">Nucleotide-binding</keyword>
<evidence type="ECO:0000256" key="3">
    <source>
        <dbReference type="ARBA" id="ARBA00011245"/>
    </source>
</evidence>
<comment type="similarity">
    <text evidence="2 11 12">Belongs to the class-I aminoacyl-tRNA synthetase family.</text>
</comment>
<dbReference type="RefSeq" id="WP_017435881.1">
    <property type="nucleotide sequence ID" value="NZ_CP040553.1"/>
</dbReference>
<dbReference type="FunFam" id="1.10.730.10:FF:000006">
    <property type="entry name" value="Arginyl-tRNA synthetase 2, mitochondrial"/>
    <property type="match status" value="1"/>
</dbReference>
<dbReference type="GO" id="GO:0005737">
    <property type="term" value="C:cytoplasm"/>
    <property type="evidence" value="ECO:0007669"/>
    <property type="project" value="UniProtKB-SubCell"/>
</dbReference>
<dbReference type="CDD" id="cd07956">
    <property type="entry name" value="Anticodon_Ia_Arg"/>
    <property type="match status" value="1"/>
</dbReference>
<keyword evidence="5 11" id="KW-0436">Ligase</keyword>
<dbReference type="Gene3D" id="1.10.730.10">
    <property type="entry name" value="Isoleucyl-tRNA Synthetase, Domain 1"/>
    <property type="match status" value="1"/>
</dbReference>
<reference evidence="15 16" key="1">
    <citation type="submission" date="2016-01" db="EMBL/GenBank/DDBJ databases">
        <title>Draft Genome Sequences of Seven Thermophilic Sporeformers Isolated from Foods.</title>
        <authorList>
            <person name="Berendsen E.M."/>
            <person name="Wells-Bennik M.H."/>
            <person name="Krawcyk A.O."/>
            <person name="De Jong A."/>
            <person name="Holsappel S."/>
            <person name="Eijlander R.T."/>
            <person name="Kuipers O.P."/>
        </authorList>
    </citation>
    <scope>NUCLEOTIDE SEQUENCE [LARGE SCALE GENOMIC DNA]</scope>
    <source>
        <strain evidence="15 16">B4119</strain>
    </source>
</reference>
<evidence type="ECO:0000313" key="16">
    <source>
        <dbReference type="Proteomes" id="UP000075455"/>
    </source>
</evidence>
<keyword evidence="7 11" id="KW-0067">ATP-binding</keyword>
<protein>
    <recommendedName>
        <fullName evidence="11">Arginine--tRNA ligase</fullName>
        <ecNumber evidence="11">6.1.1.19</ecNumber>
    </recommendedName>
    <alternativeName>
        <fullName evidence="11">Arginyl-tRNA synthetase</fullName>
        <shortName evidence="11">ArgRS</shortName>
    </alternativeName>
</protein>
<evidence type="ECO:0000256" key="8">
    <source>
        <dbReference type="ARBA" id="ARBA00022917"/>
    </source>
</evidence>
<dbReference type="SUPFAM" id="SSF47323">
    <property type="entry name" value="Anticodon-binding domain of a subclass of class I aminoacyl-tRNA synthetases"/>
    <property type="match status" value="1"/>
</dbReference>
<dbReference type="Pfam" id="PF00750">
    <property type="entry name" value="tRNA-synt_1d"/>
    <property type="match status" value="1"/>
</dbReference>
<dbReference type="STRING" id="81408.B4119_0228"/>
<comment type="caution">
    <text evidence="15">The sequence shown here is derived from an EMBL/GenBank/DDBJ whole genome shotgun (WGS) entry which is preliminary data.</text>
</comment>
<dbReference type="GO" id="GO:0004814">
    <property type="term" value="F:arginine-tRNA ligase activity"/>
    <property type="evidence" value="ECO:0007669"/>
    <property type="project" value="UniProtKB-UniRule"/>
</dbReference>
<feature type="short sequence motif" description="'HIGH' region" evidence="11">
    <location>
        <begin position="122"/>
        <end position="132"/>
    </location>
</feature>
<evidence type="ECO:0000259" key="14">
    <source>
        <dbReference type="SMART" id="SM01016"/>
    </source>
</evidence>
<dbReference type="InterPro" id="IPR009080">
    <property type="entry name" value="tRNAsynth_Ia_anticodon-bd"/>
</dbReference>
<dbReference type="Pfam" id="PF03485">
    <property type="entry name" value="Arg_tRNA_synt_N"/>
    <property type="match status" value="1"/>
</dbReference>
<dbReference type="FunFam" id="3.40.50.620:FF:000116">
    <property type="entry name" value="Arginine--tRNA ligase"/>
    <property type="match status" value="1"/>
</dbReference>
<dbReference type="PANTHER" id="PTHR11956">
    <property type="entry name" value="ARGINYL-TRNA SYNTHETASE"/>
    <property type="match status" value="1"/>
</dbReference>
<feature type="domain" description="Arginyl tRNA synthetase N-terminal" evidence="14">
    <location>
        <begin position="5"/>
        <end position="84"/>
    </location>
</feature>
<evidence type="ECO:0000256" key="2">
    <source>
        <dbReference type="ARBA" id="ARBA00005594"/>
    </source>
</evidence>
<organism evidence="15 16">
    <name type="scientific">Saccharococcus caldoxylosilyticus</name>
    <dbReference type="NCBI Taxonomy" id="81408"/>
    <lineage>
        <taxon>Bacteria</taxon>
        <taxon>Bacillati</taxon>
        <taxon>Bacillota</taxon>
        <taxon>Bacilli</taxon>
        <taxon>Bacillales</taxon>
        <taxon>Anoxybacillaceae</taxon>
        <taxon>Saccharococcus</taxon>
    </lineage>
</organism>
<dbReference type="PANTHER" id="PTHR11956:SF5">
    <property type="entry name" value="ARGININE--TRNA LIGASE, CYTOPLASMIC"/>
    <property type="match status" value="1"/>
</dbReference>
<dbReference type="InterPro" id="IPR001278">
    <property type="entry name" value="Arg-tRNA-ligase"/>
</dbReference>
<comment type="subcellular location">
    <subcellularLocation>
        <location evidence="1 11">Cytoplasm</location>
    </subcellularLocation>
</comment>
<evidence type="ECO:0000259" key="13">
    <source>
        <dbReference type="SMART" id="SM00836"/>
    </source>
</evidence>
<dbReference type="AlphaFoldDB" id="A0A150KYH8"/>
<dbReference type="PRINTS" id="PR01038">
    <property type="entry name" value="TRNASYNTHARG"/>
</dbReference>
<keyword evidence="8 11" id="KW-0648">Protein biosynthesis</keyword>
<dbReference type="GO" id="GO:0006420">
    <property type="term" value="P:arginyl-tRNA aminoacylation"/>
    <property type="evidence" value="ECO:0007669"/>
    <property type="project" value="UniProtKB-UniRule"/>
</dbReference>
<dbReference type="InterPro" id="IPR035684">
    <property type="entry name" value="ArgRS_core"/>
</dbReference>
<keyword evidence="9 11" id="KW-0030">Aminoacyl-tRNA synthetase</keyword>
<dbReference type="EMBL" id="LQYS01000132">
    <property type="protein sequence ID" value="KYD04482.1"/>
    <property type="molecule type" value="Genomic_DNA"/>
</dbReference>
<dbReference type="InterPro" id="IPR005148">
    <property type="entry name" value="Arg-tRNA-synth_N"/>
</dbReference>
<dbReference type="InterPro" id="IPR014729">
    <property type="entry name" value="Rossmann-like_a/b/a_fold"/>
</dbReference>
<dbReference type="Gene3D" id="3.30.1360.70">
    <property type="entry name" value="Arginyl tRNA synthetase N-terminal domain"/>
    <property type="match status" value="1"/>
</dbReference>
<evidence type="ECO:0000256" key="6">
    <source>
        <dbReference type="ARBA" id="ARBA00022741"/>
    </source>
</evidence>
<dbReference type="eggNOG" id="COG0018">
    <property type="taxonomic scope" value="Bacteria"/>
</dbReference>
<keyword evidence="4 11" id="KW-0963">Cytoplasm</keyword>
<proteinExistence type="inferred from homology"/>
<dbReference type="InterPro" id="IPR036695">
    <property type="entry name" value="Arg-tRNA-synth_N_sf"/>
</dbReference>
<dbReference type="Gene3D" id="3.40.50.620">
    <property type="entry name" value="HUPs"/>
    <property type="match status" value="1"/>
</dbReference>
<evidence type="ECO:0000256" key="9">
    <source>
        <dbReference type="ARBA" id="ARBA00023146"/>
    </source>
</evidence>
<dbReference type="Pfam" id="PF05746">
    <property type="entry name" value="DALR_1"/>
    <property type="match status" value="1"/>
</dbReference>
<feature type="domain" description="DALR anticodon binding" evidence="13">
    <location>
        <begin position="450"/>
        <end position="562"/>
    </location>
</feature>
<dbReference type="SMART" id="SM00836">
    <property type="entry name" value="DALR_1"/>
    <property type="match status" value="1"/>
</dbReference>
<dbReference type="SUPFAM" id="SSF52374">
    <property type="entry name" value="Nucleotidylyl transferase"/>
    <property type="match status" value="1"/>
</dbReference>
<dbReference type="EC" id="6.1.1.19" evidence="11"/>
<comment type="subunit">
    <text evidence="3 11">Monomer.</text>
</comment>
<dbReference type="PATRIC" id="fig|81408.3.peg.2139"/>
<evidence type="ECO:0000256" key="5">
    <source>
        <dbReference type="ARBA" id="ARBA00022598"/>
    </source>
</evidence>
<evidence type="ECO:0000256" key="7">
    <source>
        <dbReference type="ARBA" id="ARBA00022840"/>
    </source>
</evidence>
<dbReference type="GeneID" id="301192634"/>
<dbReference type="CDD" id="cd00671">
    <property type="entry name" value="ArgRS_core"/>
    <property type="match status" value="1"/>
</dbReference>
<evidence type="ECO:0000256" key="4">
    <source>
        <dbReference type="ARBA" id="ARBA00022490"/>
    </source>
</evidence>
<evidence type="ECO:0000313" key="15">
    <source>
        <dbReference type="EMBL" id="KYD04482.1"/>
    </source>
</evidence>
<evidence type="ECO:0000256" key="1">
    <source>
        <dbReference type="ARBA" id="ARBA00004496"/>
    </source>
</evidence>
<evidence type="ECO:0000256" key="12">
    <source>
        <dbReference type="RuleBase" id="RU363038"/>
    </source>
</evidence>
<dbReference type="SUPFAM" id="SSF55190">
    <property type="entry name" value="Arginyl-tRNA synthetase (ArgRS), N-terminal 'additional' domain"/>
    <property type="match status" value="1"/>
</dbReference>
<dbReference type="NCBIfam" id="TIGR00456">
    <property type="entry name" value="argS"/>
    <property type="match status" value="1"/>
</dbReference>
<name>A0A150KYH8_9BACL</name>
<evidence type="ECO:0000256" key="10">
    <source>
        <dbReference type="ARBA" id="ARBA00049339"/>
    </source>
</evidence>
<dbReference type="Proteomes" id="UP000075455">
    <property type="component" value="Unassembled WGS sequence"/>
</dbReference>
<gene>
    <name evidence="11" type="primary">argS</name>
    <name evidence="15" type="ORF">B4119_0228</name>
</gene>
<dbReference type="HAMAP" id="MF_00123">
    <property type="entry name" value="Arg_tRNA_synth"/>
    <property type="match status" value="1"/>
</dbReference>
<evidence type="ECO:0000256" key="11">
    <source>
        <dbReference type="HAMAP-Rule" id="MF_00123"/>
    </source>
</evidence>